<dbReference type="Proteomes" id="UP000249061">
    <property type="component" value="Unassembled WGS sequence"/>
</dbReference>
<evidence type="ECO:0000313" key="1">
    <source>
        <dbReference type="EMBL" id="PZR06985.1"/>
    </source>
</evidence>
<comment type="caution">
    <text evidence="1">The sequence shown here is derived from an EMBL/GenBank/DDBJ whole genome shotgun (WGS) entry which is preliminary data.</text>
</comment>
<evidence type="ECO:0000313" key="2">
    <source>
        <dbReference type="Proteomes" id="UP000249061"/>
    </source>
</evidence>
<organism evidence="1 2">
    <name type="scientific">Archangium gephyra</name>
    <dbReference type="NCBI Taxonomy" id="48"/>
    <lineage>
        <taxon>Bacteria</taxon>
        <taxon>Pseudomonadati</taxon>
        <taxon>Myxococcota</taxon>
        <taxon>Myxococcia</taxon>
        <taxon>Myxococcales</taxon>
        <taxon>Cystobacterineae</taxon>
        <taxon>Archangiaceae</taxon>
        <taxon>Archangium</taxon>
    </lineage>
</organism>
<dbReference type="AlphaFoldDB" id="A0A2W5T695"/>
<reference evidence="1 2" key="1">
    <citation type="submission" date="2017-08" db="EMBL/GenBank/DDBJ databases">
        <title>Infants hospitalized years apart are colonized by the same room-sourced microbial strains.</title>
        <authorList>
            <person name="Brooks B."/>
            <person name="Olm M.R."/>
            <person name="Firek B.A."/>
            <person name="Baker R."/>
            <person name="Thomas B.C."/>
            <person name="Morowitz M.J."/>
            <person name="Banfield J.F."/>
        </authorList>
    </citation>
    <scope>NUCLEOTIDE SEQUENCE [LARGE SCALE GENOMIC DNA]</scope>
    <source>
        <strain evidence="1">S2_003_000_R2_14</strain>
    </source>
</reference>
<proteinExistence type="predicted"/>
<name>A0A2W5T695_9BACT</name>
<dbReference type="EMBL" id="QFQP01000035">
    <property type="protein sequence ID" value="PZR06985.1"/>
    <property type="molecule type" value="Genomic_DNA"/>
</dbReference>
<sequence>MLTLNGNSGGFDRAYHGVEADGRIYVEAYFGQAPEGCPVQSTTSSRTLIISNLNPDGGSSYDAGLRVTLFDFDGTLTNEPLVRFTETASSSVDVRPRDEVSFTLNASLDGGVVSGQFTAIHCPILDG</sequence>
<accession>A0A2W5T695</accession>
<gene>
    <name evidence="1" type="ORF">DI536_29395</name>
</gene>
<protein>
    <submittedName>
        <fullName evidence="1">Uncharacterized protein</fullName>
    </submittedName>
</protein>